<feature type="compositionally biased region" description="Polar residues" evidence="1">
    <location>
        <begin position="255"/>
        <end position="271"/>
    </location>
</feature>
<evidence type="ECO:0000313" key="2">
    <source>
        <dbReference type="EMBL" id="KAF5323482.1"/>
    </source>
</evidence>
<feature type="compositionally biased region" description="Polar residues" evidence="1">
    <location>
        <begin position="339"/>
        <end position="350"/>
    </location>
</feature>
<sequence>MVSACIHVLLIRDSFLLPMDDLPYTSPDEDPFHALPPQRLAPRQRPSSLLRQWIQEQHSELEPAPAELEDISELAPATPPRAGTPQHAFLAYPDLSKLALDEGDSLYSYDIVDDDDLPDATLVMGTPQDETRATGKQAKGRVTSSTFRNLNLSFRASRYPIGLTSAPDDTPTTPSPRTSSRLSIFTRASRQSTCTLPTPDTAPPSTHTRSASLSTLHMPVSPTPKSPTPSSKWRPTILGHFSHSSQASIIPPLDTTYTPPRPSLSSGDTCISGTPSASQTATSADSDMPLTPSRPSFLESIRSKNRSSLSIFKSHSPSTPSSSICSPSRPNFHDINEEGPSSTSCFSTGGDSTLPRRVPFAPKPGGQYDNLLDDEEDLDVYVPPPPKRESARSSISFSSTASFSRVSFGSLGSKHQKKRKRLVISGVGVHETRKFEGVKRWCETFGEIRQITRVANGDLHIDFRRPDVADTVCRIRAKVFIAGVGSVYLSWTTGDKR</sequence>
<feature type="compositionally biased region" description="Low complexity" evidence="1">
    <location>
        <begin position="163"/>
        <end position="183"/>
    </location>
</feature>
<accession>A0A8H5BJV6</accession>
<evidence type="ECO:0008006" key="4">
    <source>
        <dbReference type="Google" id="ProtNLM"/>
    </source>
</evidence>
<protein>
    <recommendedName>
        <fullName evidence="4">RRM domain-containing protein</fullName>
    </recommendedName>
</protein>
<dbReference type="OrthoDB" id="3071736at2759"/>
<evidence type="ECO:0000313" key="3">
    <source>
        <dbReference type="Proteomes" id="UP000541558"/>
    </source>
</evidence>
<name>A0A8H5BJV6_9AGAR</name>
<feature type="region of interest" description="Disordered" evidence="1">
    <location>
        <begin position="161"/>
        <end position="296"/>
    </location>
</feature>
<gene>
    <name evidence="2" type="ORF">D9611_005697</name>
</gene>
<feature type="compositionally biased region" description="Polar residues" evidence="1">
    <location>
        <begin position="186"/>
        <end position="215"/>
    </location>
</feature>
<dbReference type="AlphaFoldDB" id="A0A8H5BJV6"/>
<evidence type="ECO:0000256" key="1">
    <source>
        <dbReference type="SAM" id="MobiDB-lite"/>
    </source>
</evidence>
<proteinExistence type="predicted"/>
<feature type="compositionally biased region" description="Low complexity" evidence="1">
    <location>
        <begin position="272"/>
        <end position="286"/>
    </location>
</feature>
<feature type="compositionally biased region" description="Low complexity" evidence="1">
    <location>
        <begin position="314"/>
        <end position="330"/>
    </location>
</feature>
<organism evidence="2 3">
    <name type="scientific">Ephemerocybe angulata</name>
    <dbReference type="NCBI Taxonomy" id="980116"/>
    <lineage>
        <taxon>Eukaryota</taxon>
        <taxon>Fungi</taxon>
        <taxon>Dikarya</taxon>
        <taxon>Basidiomycota</taxon>
        <taxon>Agaricomycotina</taxon>
        <taxon>Agaricomycetes</taxon>
        <taxon>Agaricomycetidae</taxon>
        <taxon>Agaricales</taxon>
        <taxon>Agaricineae</taxon>
        <taxon>Psathyrellaceae</taxon>
        <taxon>Ephemerocybe</taxon>
    </lineage>
</organism>
<reference evidence="2 3" key="1">
    <citation type="journal article" date="2020" name="ISME J.">
        <title>Uncovering the hidden diversity of litter-decomposition mechanisms in mushroom-forming fungi.</title>
        <authorList>
            <person name="Floudas D."/>
            <person name="Bentzer J."/>
            <person name="Ahren D."/>
            <person name="Johansson T."/>
            <person name="Persson P."/>
            <person name="Tunlid A."/>
        </authorList>
    </citation>
    <scope>NUCLEOTIDE SEQUENCE [LARGE SCALE GENOMIC DNA]</scope>
    <source>
        <strain evidence="2 3">CBS 175.51</strain>
    </source>
</reference>
<dbReference type="EMBL" id="JAACJK010000166">
    <property type="protein sequence ID" value="KAF5323482.1"/>
    <property type="molecule type" value="Genomic_DNA"/>
</dbReference>
<comment type="caution">
    <text evidence="2">The sequence shown here is derived from an EMBL/GenBank/DDBJ whole genome shotgun (WGS) entry which is preliminary data.</text>
</comment>
<dbReference type="Proteomes" id="UP000541558">
    <property type="component" value="Unassembled WGS sequence"/>
</dbReference>
<keyword evidence="3" id="KW-1185">Reference proteome</keyword>
<feature type="region of interest" description="Disordered" evidence="1">
    <location>
        <begin position="310"/>
        <end position="350"/>
    </location>
</feature>